<dbReference type="PANTHER" id="PTHR30290:SF32">
    <property type="entry name" value="GLUTATHIONE-BINDING PROTEIN GSIB"/>
    <property type="match status" value="1"/>
</dbReference>
<evidence type="ECO:0000256" key="6">
    <source>
        <dbReference type="ARBA" id="ARBA00022729"/>
    </source>
</evidence>
<evidence type="ECO:0000256" key="1">
    <source>
        <dbReference type="ARBA" id="ARBA00003489"/>
    </source>
</evidence>
<evidence type="ECO:0000256" key="5">
    <source>
        <dbReference type="ARBA" id="ARBA00022448"/>
    </source>
</evidence>
<evidence type="ECO:0000256" key="8">
    <source>
        <dbReference type="SAM" id="SignalP"/>
    </source>
</evidence>
<comment type="caution">
    <text evidence="10">The sequence shown here is derived from an EMBL/GenBank/DDBJ whole genome shotgun (WGS) entry which is preliminary data.</text>
</comment>
<gene>
    <name evidence="10" type="ORF">H6A60_08065</name>
</gene>
<dbReference type="InterPro" id="IPR000914">
    <property type="entry name" value="SBP_5_dom"/>
</dbReference>
<keyword evidence="5" id="KW-0813">Transport</keyword>
<dbReference type="CDD" id="cd08499">
    <property type="entry name" value="PBP2_Ylib_like"/>
    <property type="match status" value="1"/>
</dbReference>
<dbReference type="Gene3D" id="3.10.105.10">
    <property type="entry name" value="Dipeptide-binding Protein, Domain 3"/>
    <property type="match status" value="1"/>
</dbReference>
<dbReference type="Pfam" id="PF00496">
    <property type="entry name" value="SBP_bac_5"/>
    <property type="match status" value="1"/>
</dbReference>
<dbReference type="InterPro" id="IPR039424">
    <property type="entry name" value="SBP_5"/>
</dbReference>
<evidence type="ECO:0000256" key="4">
    <source>
        <dbReference type="ARBA" id="ARBA00017393"/>
    </source>
</evidence>
<dbReference type="PANTHER" id="PTHR30290">
    <property type="entry name" value="PERIPLASMIC BINDING COMPONENT OF ABC TRANSPORTER"/>
    <property type="match status" value="1"/>
</dbReference>
<dbReference type="Proteomes" id="UP000715095">
    <property type="component" value="Unassembled WGS sequence"/>
</dbReference>
<sequence length="529" mass="59174">MTNRIKEAAQAVTRRSSTALVCAAIGAFALTGAFAAEAEAKEITVALSAAFTTLDSYDSPDTITKAVGRAVYEGLMKFDENMNPVPNLAESVEMSPDGLRYVFKLRQNVRFHDGTPFDAEAVKINFDRVLDPANHLTRRAVYAFIDHVEVVDTHAVAFVLKHPHAGFLRRMAMNNAMIICPKHIKEYAGTKGLAFHACGTGPYKQVAFNPSERFVVKKNPDYRIPGLPKLEGITFVPVPENATRAAMLRTGEADFITTVPVEQMKTLEADPNLVVTAIPSIMQKHLDLNNHFKPFTDKRVRQAINYAINKEALAKVAYAGYAVPQYGILAKNYPGAVNFGPWPYDPKKARELLKEAGYPQGFKTTLWAGYNDTTSSKVVQFLQQQLRQVGIQVETKLLEPGVRSDLVLNVKGPEDSKTRLFYIGWSDGTLDPDQVLRPILHSKQHPPVYMNTAYYANPEFDRLIDAALVEVDEAKRLKLYEDAQRIAWEDAPWAFLLFEMATGAHTKHLKNFKMLVDQSFDFSEAEWVD</sequence>
<evidence type="ECO:0000259" key="9">
    <source>
        <dbReference type="Pfam" id="PF00496"/>
    </source>
</evidence>
<keyword evidence="6 8" id="KW-0732">Signal</keyword>
<reference evidence="10 11" key="1">
    <citation type="journal article" date="2021" name="Sci. Rep.">
        <title>The distribution of antibiotic resistance genes in chicken gut microbiota commensals.</title>
        <authorList>
            <person name="Juricova H."/>
            <person name="Matiasovicova J."/>
            <person name="Kubasova T."/>
            <person name="Cejkova D."/>
            <person name="Rychlik I."/>
        </authorList>
    </citation>
    <scope>NUCLEOTIDE SEQUENCE [LARGE SCALE GENOMIC DNA]</scope>
    <source>
        <strain evidence="10 11">An829</strain>
    </source>
</reference>
<protein>
    <recommendedName>
        <fullName evidence="4">Glutathione-binding protein GsiB</fullName>
    </recommendedName>
</protein>
<feature type="chain" id="PRO_5046936170" description="Glutathione-binding protein GsiB" evidence="8">
    <location>
        <begin position="36"/>
        <end position="529"/>
    </location>
</feature>
<evidence type="ECO:0000313" key="11">
    <source>
        <dbReference type="Proteomes" id="UP000715095"/>
    </source>
</evidence>
<dbReference type="InterPro" id="IPR030678">
    <property type="entry name" value="Peptide/Ni-bd"/>
</dbReference>
<keyword evidence="11" id="KW-1185">Reference proteome</keyword>
<proteinExistence type="inferred from homology"/>
<dbReference type="SUPFAM" id="SSF53850">
    <property type="entry name" value="Periplasmic binding protein-like II"/>
    <property type="match status" value="1"/>
</dbReference>
<evidence type="ECO:0000256" key="3">
    <source>
        <dbReference type="ARBA" id="ARBA00005695"/>
    </source>
</evidence>
<feature type="signal peptide" evidence="8">
    <location>
        <begin position="1"/>
        <end position="35"/>
    </location>
</feature>
<dbReference type="Gene3D" id="3.90.76.10">
    <property type="entry name" value="Dipeptide-binding Protein, Domain 1"/>
    <property type="match status" value="1"/>
</dbReference>
<keyword evidence="7" id="KW-0574">Periplasm</keyword>
<evidence type="ECO:0000256" key="2">
    <source>
        <dbReference type="ARBA" id="ARBA00004418"/>
    </source>
</evidence>
<dbReference type="RefSeq" id="WP_205103233.1">
    <property type="nucleotide sequence ID" value="NZ_JACJJC010000012.1"/>
</dbReference>
<evidence type="ECO:0000313" key="10">
    <source>
        <dbReference type="EMBL" id="MBM6704433.1"/>
    </source>
</evidence>
<dbReference type="PIRSF" id="PIRSF002741">
    <property type="entry name" value="MppA"/>
    <property type="match status" value="1"/>
</dbReference>
<comment type="similarity">
    <text evidence="3">Belongs to the bacterial solute-binding protein 5 family.</text>
</comment>
<feature type="domain" description="Solute-binding protein family 5" evidence="9">
    <location>
        <begin position="83"/>
        <end position="444"/>
    </location>
</feature>
<comment type="function">
    <text evidence="1">Part of the ABC transporter complex GsiABCD involved in glutathione import. Binds glutathione.</text>
</comment>
<comment type="subcellular location">
    <subcellularLocation>
        <location evidence="2">Periplasm</location>
    </subcellularLocation>
</comment>
<accession>A0ABS2DSX1</accession>
<evidence type="ECO:0000256" key="7">
    <source>
        <dbReference type="ARBA" id="ARBA00022764"/>
    </source>
</evidence>
<dbReference type="Gene3D" id="3.40.190.10">
    <property type="entry name" value="Periplasmic binding protein-like II"/>
    <property type="match status" value="1"/>
</dbReference>
<dbReference type="EMBL" id="JACJJC010000012">
    <property type="protein sequence ID" value="MBM6704433.1"/>
    <property type="molecule type" value="Genomic_DNA"/>
</dbReference>
<organism evidence="10 11">
    <name type="scientific">Sutterella massiliensis</name>
    <dbReference type="NCBI Taxonomy" id="1816689"/>
    <lineage>
        <taxon>Bacteria</taxon>
        <taxon>Pseudomonadati</taxon>
        <taxon>Pseudomonadota</taxon>
        <taxon>Betaproteobacteria</taxon>
        <taxon>Burkholderiales</taxon>
        <taxon>Sutterellaceae</taxon>
        <taxon>Sutterella</taxon>
    </lineage>
</organism>
<name>A0ABS2DSX1_9BURK</name>